<evidence type="ECO:0000313" key="1">
    <source>
        <dbReference type="EMBL" id="KAK2163661.1"/>
    </source>
</evidence>
<sequence length="196" mass="22160">MAQLVSSRDKENGLQLGVLAYMKNTRHGQLSAIGSQIKPLQHKTTSSSMGCGMVLKGASQPRKALGDLNRRSPILQDQKMAAPSCLKPPAPALKSSRLAEYQLDNYNQQNDFADLWDPRERPDNYIPELTDFRPMCLYPYRHADLDDTDRDGSLLENDLDSSLEDFRIQDVTLEETDVQLEPEYYPNISIPCQDDI</sequence>
<protein>
    <submittedName>
        <fullName evidence="1">Uncharacterized protein</fullName>
    </submittedName>
</protein>
<gene>
    <name evidence="1" type="ORF">LSH36_75g01013</name>
</gene>
<name>A0AAD9NCZ1_9ANNE</name>
<keyword evidence="2" id="KW-1185">Reference proteome</keyword>
<evidence type="ECO:0000313" key="2">
    <source>
        <dbReference type="Proteomes" id="UP001208570"/>
    </source>
</evidence>
<dbReference type="Proteomes" id="UP001208570">
    <property type="component" value="Unassembled WGS sequence"/>
</dbReference>
<reference evidence="1" key="1">
    <citation type="journal article" date="2023" name="Mol. Biol. Evol.">
        <title>Third-Generation Sequencing Reveals the Adaptive Role of the Epigenome in Three Deep-Sea Polychaetes.</title>
        <authorList>
            <person name="Perez M."/>
            <person name="Aroh O."/>
            <person name="Sun Y."/>
            <person name="Lan Y."/>
            <person name="Juniper S.K."/>
            <person name="Young C.R."/>
            <person name="Angers B."/>
            <person name="Qian P.Y."/>
        </authorList>
    </citation>
    <scope>NUCLEOTIDE SEQUENCE</scope>
    <source>
        <strain evidence="1">P08H-3</strain>
    </source>
</reference>
<proteinExistence type="predicted"/>
<dbReference type="EMBL" id="JAODUP010000075">
    <property type="protein sequence ID" value="KAK2163661.1"/>
    <property type="molecule type" value="Genomic_DNA"/>
</dbReference>
<dbReference type="AlphaFoldDB" id="A0AAD9NCZ1"/>
<organism evidence="1 2">
    <name type="scientific">Paralvinella palmiformis</name>
    <dbReference type="NCBI Taxonomy" id="53620"/>
    <lineage>
        <taxon>Eukaryota</taxon>
        <taxon>Metazoa</taxon>
        <taxon>Spiralia</taxon>
        <taxon>Lophotrochozoa</taxon>
        <taxon>Annelida</taxon>
        <taxon>Polychaeta</taxon>
        <taxon>Sedentaria</taxon>
        <taxon>Canalipalpata</taxon>
        <taxon>Terebellida</taxon>
        <taxon>Terebelliformia</taxon>
        <taxon>Alvinellidae</taxon>
        <taxon>Paralvinella</taxon>
    </lineage>
</organism>
<accession>A0AAD9NCZ1</accession>
<comment type="caution">
    <text evidence="1">The sequence shown here is derived from an EMBL/GenBank/DDBJ whole genome shotgun (WGS) entry which is preliminary data.</text>
</comment>